<sequence>MVFQDIAVSKLADSAGQYVRVVQQDGHQREGKVQSASADAIELEERVNKTNTTLTLKLSGIRSAAIMIHKGEE</sequence>
<dbReference type="KEGG" id="this:HZT40_03560"/>
<dbReference type="Proteomes" id="UP000510621">
    <property type="component" value="Chromosome"/>
</dbReference>
<protein>
    <recommendedName>
        <fullName evidence="3">Ribosome maturation factor RimP C-terminal domain-containing protein</fullName>
    </recommendedName>
</protein>
<evidence type="ECO:0000313" key="2">
    <source>
        <dbReference type="Proteomes" id="UP000510621"/>
    </source>
</evidence>
<evidence type="ECO:0008006" key="3">
    <source>
        <dbReference type="Google" id="ProtNLM"/>
    </source>
</evidence>
<reference evidence="1" key="1">
    <citation type="submission" date="2020-06" db="EMBL/GenBank/DDBJ databases">
        <title>Analysis procedures for assessing recovery of high quality, complete, closed genomes from Nanopore long read metagenome sequencing.</title>
        <authorList>
            <person name="Bessarab I."/>
            <person name="Arumugam K."/>
            <person name="Haryono M."/>
            <person name="Liu X."/>
            <person name="Roy S."/>
            <person name="Zuniga-Montanez R.E."/>
            <person name="Qiu G."/>
            <person name="Drautz-Moses D.I."/>
            <person name="Law Y.Y."/>
            <person name="Wuertz S."/>
            <person name="Lauro F.M."/>
            <person name="Huson D.H."/>
            <person name="Williams R.B."/>
        </authorList>
    </citation>
    <scope>NUCLEOTIDE SEQUENCE [LARGE SCALE GENOMIC DNA]</scope>
    <source>
        <strain evidence="1">SSD2</strain>
    </source>
</reference>
<proteinExistence type="predicted"/>
<dbReference type="AlphaFoldDB" id="A0A7L6AP17"/>
<gene>
    <name evidence="1" type="ORF">HZT40_03560</name>
</gene>
<name>A0A7L6AP17_9GAMM</name>
<accession>A0A7L6AP17</accession>
<evidence type="ECO:0000313" key="1">
    <source>
        <dbReference type="EMBL" id="QLQ30835.1"/>
    </source>
</evidence>
<dbReference type="EMBL" id="CP059265">
    <property type="protein sequence ID" value="QLQ30835.1"/>
    <property type="molecule type" value="Genomic_DNA"/>
</dbReference>
<organism evidence="1 2">
    <name type="scientific">Candidatus Thiothrix singaporensis</name>
    <dbReference type="NCBI Taxonomy" id="2799669"/>
    <lineage>
        <taxon>Bacteria</taxon>
        <taxon>Pseudomonadati</taxon>
        <taxon>Pseudomonadota</taxon>
        <taxon>Gammaproteobacteria</taxon>
        <taxon>Thiotrichales</taxon>
        <taxon>Thiotrichaceae</taxon>
        <taxon>Thiothrix</taxon>
    </lineage>
</organism>
<keyword evidence="2" id="KW-1185">Reference proteome</keyword>